<feature type="transmembrane region" description="Helical" evidence="20">
    <location>
        <begin position="228"/>
        <end position="245"/>
    </location>
</feature>
<keyword evidence="5" id="KW-0808">Transferase</keyword>
<dbReference type="Pfam" id="PF13920">
    <property type="entry name" value="zf-C3HC4_3"/>
    <property type="match status" value="1"/>
</dbReference>
<evidence type="ECO:0000256" key="11">
    <source>
        <dbReference type="ARBA" id="ARBA00022833"/>
    </source>
</evidence>
<comment type="catalytic activity">
    <reaction evidence="1">
        <text>S-ubiquitinyl-[E2 ubiquitin-conjugating enzyme]-L-cysteine + [acceptor protein]-L-lysine = [E2 ubiquitin-conjugating enzyme]-L-cysteine + N(6)-ubiquitinyl-[acceptor protein]-L-lysine.</text>
        <dbReference type="EC" id="2.3.2.27"/>
    </reaction>
</comment>
<dbReference type="InterPro" id="IPR001841">
    <property type="entry name" value="Znf_RING"/>
</dbReference>
<evidence type="ECO:0000256" key="4">
    <source>
        <dbReference type="ARBA" id="ARBA00012483"/>
    </source>
</evidence>
<dbReference type="GO" id="GO:0016567">
    <property type="term" value="P:protein ubiquitination"/>
    <property type="evidence" value="ECO:0007669"/>
    <property type="project" value="TreeGrafter"/>
</dbReference>
<comment type="function">
    <text evidence="14">E3 ubiquitin-protein ligase that plays a key role in endosome organization by retaining vesicles in the perinuclear cloud. Acts as a platform for perinuclear positioning of the endosomal system by mediating ubiquitination of SQSTM1 through interaction with the ubiquitin conjugating enzyme UBE2J1. Ubiquitinated SQSTM1 attracts specific vesicle-associated adapters, forming a molecular bridge that restrains cognate vesicles in the perinuclear region and organizes the endosomal pathway for efficient cargo transport. Also acts as a regulator of type I interferon production in response to viral infection by mediating the formation of 'Lys-11'-linked polyubiquitin chains on TMEM173/STING, leading to stabilize TMEM173/STING. Also required to limit type I interferon response by promoting autophagic degradation of IRF3.</text>
</comment>
<feature type="transmembrane region" description="Helical" evidence="20">
    <location>
        <begin position="165"/>
        <end position="188"/>
    </location>
</feature>
<evidence type="ECO:0000256" key="19">
    <source>
        <dbReference type="SAM" id="MobiDB-lite"/>
    </source>
</evidence>
<feature type="compositionally biased region" description="Polar residues" evidence="19">
    <location>
        <begin position="338"/>
        <end position="358"/>
    </location>
</feature>
<proteinExistence type="predicted"/>
<dbReference type="PANTHER" id="PTHR22696:SF1">
    <property type="entry name" value="E3 UBIQUITIN-PROTEIN LIGASE RNF26"/>
    <property type="match status" value="1"/>
</dbReference>
<evidence type="ECO:0000256" key="18">
    <source>
        <dbReference type="PROSITE-ProRule" id="PRU00175"/>
    </source>
</evidence>
<protein>
    <recommendedName>
        <fullName evidence="16">E3 ubiquitin-protein ligase RNF26</fullName>
        <ecNumber evidence="4">2.3.2.27</ecNumber>
    </recommendedName>
    <alternativeName>
        <fullName evidence="17">RING finger protein 26</fullName>
    </alternativeName>
</protein>
<keyword evidence="23" id="KW-1185">Reference proteome</keyword>
<dbReference type="InterPro" id="IPR040089">
    <property type="entry name" value="RNF26_mRING-HC-C3HC5"/>
</dbReference>
<accession>A0A8T2IRF6</accession>
<evidence type="ECO:0000256" key="13">
    <source>
        <dbReference type="ARBA" id="ARBA00023136"/>
    </source>
</evidence>
<dbReference type="GO" id="GO:0061630">
    <property type="term" value="F:ubiquitin protein ligase activity"/>
    <property type="evidence" value="ECO:0007669"/>
    <property type="project" value="UniProtKB-EC"/>
</dbReference>
<comment type="subunit">
    <text evidence="15">Interacts with INCA1. Interacts with TMEM43, ENDOD1, TMEM33 and TMED1 to form a complex capable of modulating innate immune signaling through the cGAS-STING pathway. Interacts with UBE2J1; this interaction is important for SQSTM1 ubiquitination.</text>
</comment>
<evidence type="ECO:0000256" key="9">
    <source>
        <dbReference type="ARBA" id="ARBA00022786"/>
    </source>
</evidence>
<evidence type="ECO:0000256" key="3">
    <source>
        <dbReference type="ARBA" id="ARBA00004906"/>
    </source>
</evidence>
<keyword evidence="8 18" id="KW-0863">Zinc-finger</keyword>
<dbReference type="PROSITE" id="PS50089">
    <property type="entry name" value="ZF_RING_2"/>
    <property type="match status" value="1"/>
</dbReference>
<feature type="region of interest" description="Disordered" evidence="19">
    <location>
        <begin position="338"/>
        <end position="368"/>
    </location>
</feature>
<keyword evidence="11" id="KW-0862">Zinc</keyword>
<dbReference type="InterPro" id="IPR013083">
    <property type="entry name" value="Znf_RING/FYVE/PHD"/>
</dbReference>
<organism evidence="22 23">
    <name type="scientific">Hymenochirus boettgeri</name>
    <name type="common">Congo dwarf clawed frog</name>
    <dbReference type="NCBI Taxonomy" id="247094"/>
    <lineage>
        <taxon>Eukaryota</taxon>
        <taxon>Metazoa</taxon>
        <taxon>Chordata</taxon>
        <taxon>Craniata</taxon>
        <taxon>Vertebrata</taxon>
        <taxon>Euteleostomi</taxon>
        <taxon>Amphibia</taxon>
        <taxon>Batrachia</taxon>
        <taxon>Anura</taxon>
        <taxon>Pipoidea</taxon>
        <taxon>Pipidae</taxon>
        <taxon>Pipinae</taxon>
        <taxon>Hymenochirus</taxon>
    </lineage>
</organism>
<keyword evidence="12 20" id="KW-1133">Transmembrane helix</keyword>
<feature type="transmembrane region" description="Helical" evidence="20">
    <location>
        <begin position="136"/>
        <end position="159"/>
    </location>
</feature>
<dbReference type="AlphaFoldDB" id="A0A8T2IRF6"/>
<dbReference type="GO" id="GO:0005789">
    <property type="term" value="C:endoplasmic reticulum membrane"/>
    <property type="evidence" value="ECO:0007669"/>
    <property type="project" value="UniProtKB-SubCell"/>
</dbReference>
<evidence type="ECO:0000256" key="2">
    <source>
        <dbReference type="ARBA" id="ARBA00004477"/>
    </source>
</evidence>
<dbReference type="GO" id="GO:0006511">
    <property type="term" value="P:ubiquitin-dependent protein catabolic process"/>
    <property type="evidence" value="ECO:0007669"/>
    <property type="project" value="TreeGrafter"/>
</dbReference>
<evidence type="ECO:0000256" key="5">
    <source>
        <dbReference type="ARBA" id="ARBA00022679"/>
    </source>
</evidence>
<evidence type="ECO:0000313" key="22">
    <source>
        <dbReference type="EMBL" id="KAG8434552.1"/>
    </source>
</evidence>
<dbReference type="EMBL" id="JAACNH010000008">
    <property type="protein sequence ID" value="KAG8434552.1"/>
    <property type="molecule type" value="Genomic_DNA"/>
</dbReference>
<dbReference type="Proteomes" id="UP000812440">
    <property type="component" value="Chromosome 7"/>
</dbReference>
<feature type="domain" description="RING-type" evidence="21">
    <location>
        <begin position="382"/>
        <end position="424"/>
    </location>
</feature>
<evidence type="ECO:0000313" key="23">
    <source>
        <dbReference type="Proteomes" id="UP000812440"/>
    </source>
</evidence>
<evidence type="ECO:0000256" key="20">
    <source>
        <dbReference type="SAM" id="Phobius"/>
    </source>
</evidence>
<sequence length="435" mass="49062">MQGFLMLLNGIGWTVEMLLLLLDMNYWLVSCMVSLLFWTIRFVFNLPGTLANGLVQSWEGLLGLLVRAGDSSFSLLLTTVQSVGDVVRGGLASLDSLKLVWNLLCHLIFRSRELLHRGLLNITLSAQSLHRNFWEALSITGSLAAYLVNSFVNICLIATQNVLSAALALWLSTVHVIFTGLEIVPILLSQLSSSAVAVAFLLWTPCQLLLDLLTSLSRGVGLLFFKNTYEIMLLLLLIFACRMIFRPTPAVRQFQLRTVQLYRMALVLACSVLNSEVLRRIIARSLNLFRMYSGTWLRDWNMRRMRIENPSVGPAIVRNPTAIRMPIPPVRPVVSQNTLPNSLANPQPMPQSSRNISVPTERGEGSQDPWKLLKQQEESKKCVICQDENKTVLLLPCRHLCLCASCNQILQRQPIYQRNCPLCRKMILQTLNVYI</sequence>
<evidence type="ECO:0000256" key="7">
    <source>
        <dbReference type="ARBA" id="ARBA00022723"/>
    </source>
</evidence>
<keyword evidence="7" id="KW-0479">Metal-binding</keyword>
<reference evidence="22" key="1">
    <citation type="thesis" date="2020" institute="ProQuest LLC" country="789 East Eisenhower Parkway, Ann Arbor, MI, USA">
        <title>Comparative Genomics and Chromosome Evolution.</title>
        <authorList>
            <person name="Mudd A.B."/>
        </authorList>
    </citation>
    <scope>NUCLEOTIDE SEQUENCE</scope>
    <source>
        <strain evidence="22">Female2</strain>
        <tissue evidence="22">Blood</tissue>
    </source>
</reference>
<evidence type="ECO:0000256" key="15">
    <source>
        <dbReference type="ARBA" id="ARBA00063040"/>
    </source>
</evidence>
<keyword evidence="13 20" id="KW-0472">Membrane</keyword>
<comment type="caution">
    <text evidence="22">The sequence shown here is derived from an EMBL/GenBank/DDBJ whole genome shotgun (WGS) entry which is preliminary data.</text>
</comment>
<evidence type="ECO:0000259" key="21">
    <source>
        <dbReference type="PROSITE" id="PS50089"/>
    </source>
</evidence>
<gene>
    <name evidence="22" type="ORF">GDO86_012796</name>
</gene>
<keyword evidence="9" id="KW-0833">Ubl conjugation pathway</keyword>
<dbReference type="OrthoDB" id="1711136at2759"/>
<dbReference type="FunFam" id="3.30.40.10:FF:000387">
    <property type="entry name" value="RING finger protein 26"/>
    <property type="match status" value="1"/>
</dbReference>
<dbReference type="Gene3D" id="3.30.40.10">
    <property type="entry name" value="Zinc/RING finger domain, C3HC4 (zinc finger)"/>
    <property type="match status" value="1"/>
</dbReference>
<dbReference type="CDD" id="cd16788">
    <property type="entry name" value="mRING-HC-C3HC5_RNF26"/>
    <property type="match status" value="1"/>
</dbReference>
<dbReference type="EC" id="2.3.2.27" evidence="4"/>
<dbReference type="GO" id="GO:0008270">
    <property type="term" value="F:zinc ion binding"/>
    <property type="evidence" value="ECO:0007669"/>
    <property type="project" value="UniProtKB-KW"/>
</dbReference>
<keyword evidence="6 20" id="KW-0812">Transmembrane</keyword>
<evidence type="ECO:0000256" key="16">
    <source>
        <dbReference type="ARBA" id="ARBA00067352"/>
    </source>
</evidence>
<evidence type="ECO:0000256" key="17">
    <source>
        <dbReference type="ARBA" id="ARBA00075536"/>
    </source>
</evidence>
<dbReference type="PANTHER" id="PTHR22696">
    <property type="entry name" value="E3 UBIQUITIN-PROTEIN LIGASE RNF26"/>
    <property type="match status" value="1"/>
</dbReference>
<keyword evidence="10" id="KW-0256">Endoplasmic reticulum</keyword>
<evidence type="ECO:0000256" key="14">
    <source>
        <dbReference type="ARBA" id="ARBA00057605"/>
    </source>
</evidence>
<name>A0A8T2IRF6_9PIPI</name>
<evidence type="ECO:0000256" key="10">
    <source>
        <dbReference type="ARBA" id="ARBA00022824"/>
    </source>
</evidence>
<evidence type="ECO:0000256" key="12">
    <source>
        <dbReference type="ARBA" id="ARBA00022989"/>
    </source>
</evidence>
<dbReference type="SUPFAM" id="SSF57850">
    <property type="entry name" value="RING/U-box"/>
    <property type="match status" value="1"/>
</dbReference>
<evidence type="ECO:0000256" key="6">
    <source>
        <dbReference type="ARBA" id="ARBA00022692"/>
    </source>
</evidence>
<comment type="subcellular location">
    <subcellularLocation>
        <location evidence="2">Endoplasmic reticulum membrane</location>
        <topology evidence="2">Multi-pass membrane protein</topology>
    </subcellularLocation>
</comment>
<evidence type="ECO:0000256" key="8">
    <source>
        <dbReference type="ARBA" id="ARBA00022771"/>
    </source>
</evidence>
<evidence type="ECO:0000256" key="1">
    <source>
        <dbReference type="ARBA" id="ARBA00000900"/>
    </source>
</evidence>
<comment type="pathway">
    <text evidence="3">Protein modification; protein ubiquitination.</text>
</comment>